<feature type="transmembrane region" description="Helical" evidence="1">
    <location>
        <begin position="31"/>
        <end position="56"/>
    </location>
</feature>
<evidence type="ECO:0000313" key="2">
    <source>
        <dbReference type="EMBL" id="QHI99377.1"/>
    </source>
</evidence>
<name>A0A857J6P5_9BURK</name>
<dbReference type="Proteomes" id="UP000464787">
    <property type="component" value="Chromosome"/>
</dbReference>
<keyword evidence="1" id="KW-0472">Membrane</keyword>
<sequence>MVALRCDLRILGGNTLKKLIHHLMHRLKHHLSLVGSVVVWLILLAPVAIYSFTFGITISHSHTRWAEMGSAMSGIYGPLLSFLTILVLGQQFKLQRSSEKRAIDQIYFDKCRADFLRSVLKLESAFSKNKECGENVKVSFTQEFGWLLDAALHNSGTHVLAMQWLEDTPTLANEWISINALMAGLNSSAERSFQNELVWMKGRAAAEFGFATCVALDNLLIAAYRQQLFVNPKFSPRKTSP</sequence>
<keyword evidence="1" id="KW-0812">Transmembrane</keyword>
<evidence type="ECO:0000313" key="3">
    <source>
        <dbReference type="Proteomes" id="UP000464787"/>
    </source>
</evidence>
<keyword evidence="1" id="KW-1133">Transmembrane helix</keyword>
<dbReference type="KEGG" id="xyk:GT347_16155"/>
<protein>
    <submittedName>
        <fullName evidence="2">Uncharacterized protein</fullName>
    </submittedName>
</protein>
<gene>
    <name evidence="2" type="ORF">GT347_16155</name>
</gene>
<feature type="transmembrane region" description="Helical" evidence="1">
    <location>
        <begin position="68"/>
        <end position="88"/>
    </location>
</feature>
<reference evidence="2 3" key="1">
    <citation type="submission" date="2020-01" db="EMBL/GenBank/DDBJ databases">
        <title>Genome sequencing of strain KACC 21265.</title>
        <authorList>
            <person name="Heo J."/>
            <person name="Kim S.-J."/>
            <person name="Kim J.-S."/>
            <person name="Hong S.-B."/>
            <person name="Kwon S.-W."/>
        </authorList>
    </citation>
    <scope>NUCLEOTIDE SEQUENCE [LARGE SCALE GENOMIC DNA]</scope>
    <source>
        <strain evidence="2 3">KACC 21265</strain>
    </source>
</reference>
<dbReference type="AlphaFoldDB" id="A0A857J6P5"/>
<proteinExistence type="predicted"/>
<accession>A0A857J6P5</accession>
<dbReference type="EMBL" id="CP047650">
    <property type="protein sequence ID" value="QHI99377.1"/>
    <property type="molecule type" value="Genomic_DNA"/>
</dbReference>
<keyword evidence="3" id="KW-1185">Reference proteome</keyword>
<organism evidence="2 3">
    <name type="scientific">Xylophilus rhododendri</name>
    <dbReference type="NCBI Taxonomy" id="2697032"/>
    <lineage>
        <taxon>Bacteria</taxon>
        <taxon>Pseudomonadati</taxon>
        <taxon>Pseudomonadota</taxon>
        <taxon>Betaproteobacteria</taxon>
        <taxon>Burkholderiales</taxon>
        <taxon>Xylophilus</taxon>
    </lineage>
</organism>
<evidence type="ECO:0000256" key="1">
    <source>
        <dbReference type="SAM" id="Phobius"/>
    </source>
</evidence>